<dbReference type="EMBL" id="BCSY01000008">
    <property type="protein sequence ID" value="GAS93214.1"/>
    <property type="molecule type" value="Genomic_DNA"/>
</dbReference>
<accession>A0A117I8G7</accession>
<feature type="compositionally biased region" description="Acidic residues" evidence="1">
    <location>
        <begin position="561"/>
        <end position="570"/>
    </location>
</feature>
<dbReference type="RefSeq" id="WP_062654572.1">
    <property type="nucleotide sequence ID" value="NZ_BCSY01000008.1"/>
</dbReference>
<proteinExistence type="predicted"/>
<sequence length="670" mass="65690">MQRSIGSYLPAATALTAAAITAAPLLVSPAVLHSTAAPTLPSLSAPRIQLAALVSPRDIDDLVERLNSALASVSSTVTSVVAMPGNSLSSVLDSAVAVNNDLWNNMIRSTDNRALVDLLRALRATSSGGLTRLSDTVADVSGTIVLTTGEVTTLLASTLTGSLSTALHAVASIINNPLSLSSYTGLLNVPLDVAGLVLHDGAGLVNSVGRGALSTVGTLATGVTSQIDNLLRGVNEALSAAKGLVPGVALLDGVLTAIQGIVTAPVSAALAGVNGLTGTLVDAAGRTLGNITHGVGEIADAWLGDGTGDGALQRSIRAIGSEPLSVASYTQALGAVVAAGVRTVGAITDIGTGLLSVPFTAGADLSVTAAEMVAKFNGGAATLASGLMRAAGLPSLVANLPHTVAGAVNMAVRAVGAAVAAGFNTVAAVLDPGSLTHRSAVSAAAPQLRQAAASTFVTADVQLSAPMSVNQARDGVDVADAGPLTASNSAASAVSAPAVVGSAGDVTEADPVEDTAVVAEPHEDDVPVTDDETGDDVTKAEPESANSTAADPETSTGGLESTDEAADPGDESTVAVPGRKRSATESSRSNDTRTRLDVTDSTSSSTDTGEDESRPKPQGRHASGKTAADSPAVAGGRHRGDSAGAKGTAGSPAGGGGSESPRAGGSTGSE</sequence>
<dbReference type="AlphaFoldDB" id="A0A117I8G7"/>
<feature type="compositionally biased region" description="Polar residues" evidence="1">
    <location>
        <begin position="544"/>
        <end position="559"/>
    </location>
</feature>
<gene>
    <name evidence="2" type="ORF">RMCC_0180</name>
</gene>
<name>A0A117I8G7_MYCCR</name>
<feature type="compositionally biased region" description="Basic and acidic residues" evidence="1">
    <location>
        <begin position="588"/>
        <end position="598"/>
    </location>
</feature>
<evidence type="ECO:0000313" key="2">
    <source>
        <dbReference type="EMBL" id="GAS93214.1"/>
    </source>
</evidence>
<evidence type="ECO:0000313" key="3">
    <source>
        <dbReference type="Proteomes" id="UP000069443"/>
    </source>
</evidence>
<dbReference type="OrthoDB" id="4722905at2"/>
<reference evidence="3" key="2">
    <citation type="submission" date="2016-02" db="EMBL/GenBank/DDBJ databases">
        <title>Draft genome sequence of five rapidly growing Mycobacterium species.</title>
        <authorList>
            <person name="Katahira K."/>
            <person name="Gotou Y."/>
            <person name="Iida K."/>
            <person name="Ogura Y."/>
            <person name="Hayashi T."/>
        </authorList>
    </citation>
    <scope>NUCLEOTIDE SEQUENCE [LARGE SCALE GENOMIC DNA]</scope>
    <source>
        <strain evidence="3">JCM15298</strain>
    </source>
</reference>
<feature type="compositionally biased region" description="Acidic residues" evidence="1">
    <location>
        <begin position="526"/>
        <end position="535"/>
    </location>
</feature>
<protein>
    <submittedName>
        <fullName evidence="2">Uncharacterized protein</fullName>
    </submittedName>
</protein>
<feature type="region of interest" description="Disordered" evidence="1">
    <location>
        <begin position="517"/>
        <end position="670"/>
    </location>
</feature>
<organism evidence="2 3">
    <name type="scientific">Mycolicibacterium canariasense</name>
    <name type="common">Mycobacterium canariasense</name>
    <dbReference type="NCBI Taxonomy" id="228230"/>
    <lineage>
        <taxon>Bacteria</taxon>
        <taxon>Bacillati</taxon>
        <taxon>Actinomycetota</taxon>
        <taxon>Actinomycetes</taxon>
        <taxon>Mycobacteriales</taxon>
        <taxon>Mycobacteriaceae</taxon>
        <taxon>Mycolicibacterium</taxon>
    </lineage>
</organism>
<reference evidence="3" key="1">
    <citation type="journal article" date="2016" name="Genome Announc.">
        <title>Draft Genome Sequences of Five Rapidly Growing Mycobacterium Species, M. thermoresistibile, M. fortuitum subsp. acetamidolyticum, M. canariasense, M. brisbanense, and M. novocastrense.</title>
        <authorList>
            <person name="Katahira K."/>
            <person name="Ogura Y."/>
            <person name="Gotoh Y."/>
            <person name="Hayashi T."/>
        </authorList>
    </citation>
    <scope>NUCLEOTIDE SEQUENCE [LARGE SCALE GENOMIC DNA]</scope>
    <source>
        <strain evidence="3">JCM15298</strain>
    </source>
</reference>
<dbReference type="Proteomes" id="UP000069443">
    <property type="component" value="Unassembled WGS sequence"/>
</dbReference>
<evidence type="ECO:0000256" key="1">
    <source>
        <dbReference type="SAM" id="MobiDB-lite"/>
    </source>
</evidence>
<comment type="caution">
    <text evidence="2">The sequence shown here is derived from an EMBL/GenBank/DDBJ whole genome shotgun (WGS) entry which is preliminary data.</text>
</comment>
<keyword evidence="3" id="KW-1185">Reference proteome</keyword>
<feature type="compositionally biased region" description="Low complexity" evidence="1">
    <location>
        <begin position="642"/>
        <end position="651"/>
    </location>
</feature>